<feature type="domain" description="RRM" evidence="7">
    <location>
        <begin position="511"/>
        <end position="596"/>
    </location>
</feature>
<dbReference type="EMBL" id="BSDZ01000014">
    <property type="protein sequence ID" value="GLI63198.1"/>
    <property type="molecule type" value="Genomic_DNA"/>
</dbReference>
<sequence>MTSLFGNLFGGSGGTTDLFSNSNKFKAPEQHLLHIVGAEINQELYSETENPSKKRRKHKGNPTTAAGSAERTVDTPEANRRGSISKNAGAAEDKCRLKESKRGSRRVDEEGGGCDADDTDEGNGGGSAIAKTGKKKDKKRVASGLSADVELSGNAPVEDHRSRKKPKGSTSAASDAKEAAEAAKASANAAAAAAEASHAPQQSLDGSKCKLPREPVAVEADCKAVKKGRKSVVATAGGAAATDCGPQRWQDSGSGATKLKASKPRRTTEDEDEEDYEEEDGFIDTDGDSGSDSEDGGNSNDSDDGSPMDEGQEDEGEEDNIEKGNADSDISGEEGGAGHGDPSRAERDESAKRRRRSADEEAARLARTIFVGNLPSSFASAPKLLKRLFSGFGAVESARIRAVPVKMDAKMPRRAAILSGKIDVERGPCTAYIVFEQPESARAALGANMQEVEGHHIRVDFAVPQSAAAAAAVAAAAVHGSGKAKAKAAAAAAAAAAATASGSVGVYDPSRSVFVGNLHFQTTDEELIGLVLGQAATQPELANAVEAVRVVRDRVNNVGKGFAFILFKTKAAARAALSLDGQVLRKRPLRVTRASRQAPATGTAAGGGGRSSGGGKGGGHGRGRSSAVASDPTSWQGLKTKGKVKAVRGPKPVGLGGGSGSMGTRTAALGQAPVNRLRSAKRPAVAARKASAAAAVRGPKLDGASVEKKKSTIKGAGASGGNDGANGWCRGGDGWGFGGRG</sequence>
<keyword evidence="4" id="KW-0539">Nucleus</keyword>
<evidence type="ECO:0000256" key="2">
    <source>
        <dbReference type="ARBA" id="ARBA00007077"/>
    </source>
</evidence>
<dbReference type="PROSITE" id="PS50102">
    <property type="entry name" value="RRM"/>
    <property type="match status" value="2"/>
</dbReference>
<feature type="region of interest" description="Disordered" evidence="6">
    <location>
        <begin position="45"/>
        <end position="359"/>
    </location>
</feature>
<dbReference type="InterPro" id="IPR034221">
    <property type="entry name" value="RBM34_RRM2"/>
</dbReference>
<dbReference type="PANTHER" id="PTHR23236:SF25">
    <property type="entry name" value="RNA-BINDING PROTEIN 34"/>
    <property type="match status" value="1"/>
</dbReference>
<dbReference type="InterPro" id="IPR000504">
    <property type="entry name" value="RRM_dom"/>
</dbReference>
<feature type="domain" description="RRM" evidence="7">
    <location>
        <begin position="367"/>
        <end position="464"/>
    </location>
</feature>
<protein>
    <recommendedName>
        <fullName evidence="7">RRM domain-containing protein</fullName>
    </recommendedName>
</protein>
<evidence type="ECO:0000313" key="9">
    <source>
        <dbReference type="Proteomes" id="UP001165090"/>
    </source>
</evidence>
<feature type="compositionally biased region" description="Basic and acidic residues" evidence="6">
    <location>
        <begin position="341"/>
        <end position="359"/>
    </location>
</feature>
<dbReference type="InterPro" id="IPR035979">
    <property type="entry name" value="RBD_domain_sf"/>
</dbReference>
<dbReference type="Proteomes" id="UP001165090">
    <property type="component" value="Unassembled WGS sequence"/>
</dbReference>
<evidence type="ECO:0000256" key="3">
    <source>
        <dbReference type="ARBA" id="ARBA00022884"/>
    </source>
</evidence>
<proteinExistence type="inferred from homology"/>
<dbReference type="SMART" id="SM00360">
    <property type="entry name" value="RRM"/>
    <property type="match status" value="2"/>
</dbReference>
<evidence type="ECO:0000259" key="7">
    <source>
        <dbReference type="PROSITE" id="PS50102"/>
    </source>
</evidence>
<accession>A0ABQ5RZY6</accession>
<feature type="compositionally biased region" description="Basic residues" evidence="6">
    <location>
        <begin position="132"/>
        <end position="141"/>
    </location>
</feature>
<dbReference type="CDD" id="cd12394">
    <property type="entry name" value="RRM1_RBM34"/>
    <property type="match status" value="1"/>
</dbReference>
<evidence type="ECO:0000256" key="6">
    <source>
        <dbReference type="SAM" id="MobiDB-lite"/>
    </source>
</evidence>
<feature type="compositionally biased region" description="Low complexity" evidence="6">
    <location>
        <begin position="232"/>
        <end position="242"/>
    </location>
</feature>
<feature type="compositionally biased region" description="Gly residues" evidence="6">
    <location>
        <begin position="604"/>
        <end position="620"/>
    </location>
</feature>
<feature type="compositionally biased region" description="Acidic residues" evidence="6">
    <location>
        <begin position="269"/>
        <end position="320"/>
    </location>
</feature>
<keyword evidence="9" id="KW-1185">Reference proteome</keyword>
<feature type="compositionally biased region" description="Basic and acidic residues" evidence="6">
    <location>
        <begin position="71"/>
        <end position="80"/>
    </location>
</feature>
<evidence type="ECO:0000313" key="8">
    <source>
        <dbReference type="EMBL" id="GLI63198.1"/>
    </source>
</evidence>
<dbReference type="Gene3D" id="3.30.70.330">
    <property type="match status" value="2"/>
</dbReference>
<dbReference type="CDD" id="cd12395">
    <property type="entry name" value="RRM2_RBM34"/>
    <property type="match status" value="1"/>
</dbReference>
<dbReference type="SUPFAM" id="SSF54928">
    <property type="entry name" value="RNA-binding domain, RBD"/>
    <property type="match status" value="2"/>
</dbReference>
<gene>
    <name evidence="8" type="ORF">VaNZ11_006097</name>
</gene>
<dbReference type="InterPro" id="IPR012677">
    <property type="entry name" value="Nucleotide-bd_a/b_plait_sf"/>
</dbReference>
<dbReference type="Pfam" id="PF00076">
    <property type="entry name" value="RRM_1"/>
    <property type="match status" value="1"/>
</dbReference>
<feature type="compositionally biased region" description="Low complexity" evidence="6">
    <location>
        <begin position="182"/>
        <end position="199"/>
    </location>
</feature>
<feature type="region of interest" description="Disordered" evidence="6">
    <location>
        <begin position="695"/>
        <end position="725"/>
    </location>
</feature>
<keyword evidence="3 5" id="KW-0694">RNA-binding</keyword>
<feature type="compositionally biased region" description="Acidic residues" evidence="6">
    <location>
        <begin position="110"/>
        <end position="121"/>
    </location>
</feature>
<name>A0ABQ5RZY6_9CHLO</name>
<reference evidence="8 9" key="1">
    <citation type="journal article" date="2023" name="IScience">
        <title>Expanded male sex-determining region conserved during the evolution of homothallism in the green alga Volvox.</title>
        <authorList>
            <person name="Yamamoto K."/>
            <person name="Matsuzaki R."/>
            <person name="Mahakham W."/>
            <person name="Heman W."/>
            <person name="Sekimoto H."/>
            <person name="Kawachi M."/>
            <person name="Minakuchi Y."/>
            <person name="Toyoda A."/>
            <person name="Nozaki H."/>
        </authorList>
    </citation>
    <scope>NUCLEOTIDE SEQUENCE [LARGE SCALE GENOMIC DNA]</scope>
    <source>
        <strain evidence="8 9">NIES-4468</strain>
    </source>
</reference>
<organism evidence="8 9">
    <name type="scientific">Volvox africanus</name>
    <dbReference type="NCBI Taxonomy" id="51714"/>
    <lineage>
        <taxon>Eukaryota</taxon>
        <taxon>Viridiplantae</taxon>
        <taxon>Chlorophyta</taxon>
        <taxon>core chlorophytes</taxon>
        <taxon>Chlorophyceae</taxon>
        <taxon>CS clade</taxon>
        <taxon>Chlamydomonadales</taxon>
        <taxon>Volvocaceae</taxon>
        <taxon>Volvox</taxon>
    </lineage>
</organism>
<dbReference type="PANTHER" id="PTHR23236">
    <property type="entry name" value="EUKARYOTIC TRANSLATION INITIATION FACTOR 4B/4H"/>
    <property type="match status" value="1"/>
</dbReference>
<comment type="subcellular location">
    <subcellularLocation>
        <location evidence="1">Nucleus</location>
        <location evidence="1">Nucleolus</location>
    </subcellularLocation>
</comment>
<feature type="non-terminal residue" evidence="8">
    <location>
        <position position="741"/>
    </location>
</feature>
<comment type="similarity">
    <text evidence="2">Belongs to the RRM RBM34 family.</text>
</comment>
<comment type="caution">
    <text evidence="8">The sequence shown here is derived from an EMBL/GenBank/DDBJ whole genome shotgun (WGS) entry which is preliminary data.</text>
</comment>
<feature type="compositionally biased region" description="Basic and acidic residues" evidence="6">
    <location>
        <begin position="91"/>
        <end position="109"/>
    </location>
</feature>
<feature type="region of interest" description="Disordered" evidence="6">
    <location>
        <begin position="590"/>
        <end position="663"/>
    </location>
</feature>
<evidence type="ECO:0000256" key="4">
    <source>
        <dbReference type="ARBA" id="ARBA00023242"/>
    </source>
</evidence>
<evidence type="ECO:0000256" key="1">
    <source>
        <dbReference type="ARBA" id="ARBA00004604"/>
    </source>
</evidence>
<evidence type="ECO:0000256" key="5">
    <source>
        <dbReference type="PROSITE-ProRule" id="PRU00176"/>
    </source>
</evidence>